<reference evidence="1" key="1">
    <citation type="submission" date="2021-02" db="EMBL/GenBank/DDBJ databases">
        <authorList>
            <person name="Nowell W R."/>
        </authorList>
    </citation>
    <scope>NUCLEOTIDE SEQUENCE</scope>
</reference>
<evidence type="ECO:0000313" key="2">
    <source>
        <dbReference type="Proteomes" id="UP000676336"/>
    </source>
</evidence>
<organism evidence="1 2">
    <name type="scientific">Rotaria magnacalcarata</name>
    <dbReference type="NCBI Taxonomy" id="392030"/>
    <lineage>
        <taxon>Eukaryota</taxon>
        <taxon>Metazoa</taxon>
        <taxon>Spiralia</taxon>
        <taxon>Gnathifera</taxon>
        <taxon>Rotifera</taxon>
        <taxon>Eurotatoria</taxon>
        <taxon>Bdelloidea</taxon>
        <taxon>Philodinida</taxon>
        <taxon>Philodinidae</taxon>
        <taxon>Rotaria</taxon>
    </lineage>
</organism>
<gene>
    <name evidence="1" type="ORF">SMN809_LOCUS68122</name>
</gene>
<proteinExistence type="predicted"/>
<protein>
    <submittedName>
        <fullName evidence="1">Uncharacterized protein</fullName>
    </submittedName>
</protein>
<evidence type="ECO:0000313" key="1">
    <source>
        <dbReference type="EMBL" id="CAF5178263.1"/>
    </source>
</evidence>
<comment type="caution">
    <text evidence="1">The sequence shown here is derived from an EMBL/GenBank/DDBJ whole genome shotgun (WGS) entry which is preliminary data.</text>
</comment>
<dbReference type="AlphaFoldDB" id="A0A8S3H698"/>
<sequence>MTASSSASSSKQPVSMEYLPKEIEHDVQDLNDVEFIYLHSNHTETKENKFEFVGKISKVLQKVENQVKTFSDIEQCLDYIRERPNSKFYLNVSNDLDEDKMSTLKEYSQIRSIVQFTVSPRRIKQDKLTDYQLSNTLTAEISNSCRKYMHPSILPNIEFRALEELPSHDFIIDSRLLMQYRIIIEILLRIPITPENMEAIELFDSKFKVGQSILWYTKQSFVSRILNRTFAADDIRLIFKIHYFIFHLY</sequence>
<dbReference type="EMBL" id="CAJOBI010316762">
    <property type="protein sequence ID" value="CAF5178263.1"/>
    <property type="molecule type" value="Genomic_DNA"/>
</dbReference>
<feature type="non-terminal residue" evidence="1">
    <location>
        <position position="1"/>
    </location>
</feature>
<dbReference type="Proteomes" id="UP000676336">
    <property type="component" value="Unassembled WGS sequence"/>
</dbReference>
<feature type="non-terminal residue" evidence="1">
    <location>
        <position position="249"/>
    </location>
</feature>
<name>A0A8S3H698_9BILA</name>
<accession>A0A8S3H698</accession>